<reference evidence="2" key="2">
    <citation type="submission" date="2019-10" db="EMBL/GenBank/DDBJ databases">
        <title>Conservation and host-specific expression of non-tandemly repeated heterogenous ribosome RNA gene in arbuscular mycorrhizal fungi.</title>
        <authorList>
            <person name="Maeda T."/>
            <person name="Kobayashi Y."/>
            <person name="Nakagawa T."/>
            <person name="Ezawa T."/>
            <person name="Yamaguchi K."/>
            <person name="Bino T."/>
            <person name="Nishimoto Y."/>
            <person name="Shigenobu S."/>
            <person name="Kawaguchi M."/>
        </authorList>
    </citation>
    <scope>NUCLEOTIDE SEQUENCE</scope>
    <source>
        <strain evidence="2">HR1</strain>
    </source>
</reference>
<proteinExistence type="predicted"/>
<dbReference type="OrthoDB" id="270318at2759"/>
<sequence length="628" mass="73221">MQPLYELNIQFFKFVDTPLPLILTNRQWYTISKDPHARAEWLINKYGRAHALFHAVRLGNSFITAEVIQALLARKVILSRYFIQRLLMHFGNYDEKLIELKIEHNVNQVDFDRIRAFQRKLQIPWASNLSLPIFTKLITEGYVILNDQELATKGNDMELFHFLSAGPLVINFAPQKLLQNINEIKDLIINKKFIPFPPRPKPTYEDSVHYIQLMQARAHEEYPPKDGYENSRQLNVVARAILIHPDLVLMWKEIGYYEICNDVNELVMQGALLILFPPTPPNDWECPGVRAIVIRLNQLIDLGFKLTDTVMEEAFHLFEHRLSEIGDILMSAFQVIRKESKSAISTSCLIKAIKPERSHKNTNLLEFLIDRIDQPEDAIEIALNFYNVGFRLDVNDVNSIKSTKIRSLSVHSNLYYWILKTYGPDSKNTRKCFEDIIESRIWVDLKLQESPDRDVPEHLTSCAFNSICSIYLEFCNEKVPFKKDYLPYLQLANNEEIIKPFFGISLPKVFGLNPSIGLPLEITYAYNRPEVRVIINNKRKYNDMNDLANQQKNEAKEWFKLLKKMNTDNSHIAQNFKNDLEEILEKITTSQDSEIQSIINYENNENNENDKVYVSEQFTASSSKRIRQ</sequence>
<comment type="caution">
    <text evidence="1">The sequence shown here is derived from an EMBL/GenBank/DDBJ whole genome shotgun (WGS) entry which is preliminary data.</text>
</comment>
<protein>
    <submittedName>
        <fullName evidence="1">Uncharacterized protein</fullName>
    </submittedName>
</protein>
<keyword evidence="3" id="KW-1185">Reference proteome</keyword>
<evidence type="ECO:0000313" key="1">
    <source>
        <dbReference type="EMBL" id="GBB85793.1"/>
    </source>
</evidence>
<evidence type="ECO:0000313" key="3">
    <source>
        <dbReference type="Proteomes" id="UP000247702"/>
    </source>
</evidence>
<dbReference type="STRING" id="94130.A0A2Z6Q6P8"/>
<dbReference type="AlphaFoldDB" id="A0A2Z6Q6P8"/>
<dbReference type="EMBL" id="BLAL01000044">
    <property type="protein sequence ID" value="GES79609.1"/>
    <property type="molecule type" value="Genomic_DNA"/>
</dbReference>
<name>A0A2Z6Q6P8_9GLOM</name>
<organism evidence="1 3">
    <name type="scientific">Rhizophagus clarus</name>
    <dbReference type="NCBI Taxonomy" id="94130"/>
    <lineage>
        <taxon>Eukaryota</taxon>
        <taxon>Fungi</taxon>
        <taxon>Fungi incertae sedis</taxon>
        <taxon>Mucoromycota</taxon>
        <taxon>Glomeromycotina</taxon>
        <taxon>Glomeromycetes</taxon>
        <taxon>Glomerales</taxon>
        <taxon>Glomeraceae</taxon>
        <taxon>Rhizophagus</taxon>
    </lineage>
</organism>
<reference evidence="1 3" key="1">
    <citation type="submission" date="2017-11" db="EMBL/GenBank/DDBJ databases">
        <title>The genome of Rhizophagus clarus HR1 reveals common genetic basis of auxotrophy among arbuscular mycorrhizal fungi.</title>
        <authorList>
            <person name="Kobayashi Y."/>
        </authorList>
    </citation>
    <scope>NUCLEOTIDE SEQUENCE [LARGE SCALE GENOMIC DNA]</scope>
    <source>
        <strain evidence="1 3">HR1</strain>
    </source>
</reference>
<accession>A0A2Z6Q6P8</accession>
<gene>
    <name evidence="2" type="ORF">RCL2_000690900</name>
    <name evidence="1" type="ORF">RclHR1_12230001</name>
</gene>
<evidence type="ECO:0000313" key="2">
    <source>
        <dbReference type="EMBL" id="GES79609.1"/>
    </source>
</evidence>
<dbReference type="Proteomes" id="UP000615446">
    <property type="component" value="Unassembled WGS sequence"/>
</dbReference>
<dbReference type="EMBL" id="BEXD01000251">
    <property type="protein sequence ID" value="GBB85793.1"/>
    <property type="molecule type" value="Genomic_DNA"/>
</dbReference>
<dbReference type="Proteomes" id="UP000247702">
    <property type="component" value="Unassembled WGS sequence"/>
</dbReference>